<name>A0ABW0LHS3_9BACI</name>
<keyword evidence="1" id="KW-0472">Membrane</keyword>
<feature type="transmembrane region" description="Helical" evidence="1">
    <location>
        <begin position="39"/>
        <end position="58"/>
    </location>
</feature>
<evidence type="ECO:0000256" key="1">
    <source>
        <dbReference type="SAM" id="Phobius"/>
    </source>
</evidence>
<reference evidence="3" key="1">
    <citation type="journal article" date="2019" name="Int. J. Syst. Evol. Microbiol.">
        <title>The Global Catalogue of Microorganisms (GCM) 10K type strain sequencing project: providing services to taxonomists for standard genome sequencing and annotation.</title>
        <authorList>
            <consortium name="The Broad Institute Genomics Platform"/>
            <consortium name="The Broad Institute Genome Sequencing Center for Infectious Disease"/>
            <person name="Wu L."/>
            <person name="Ma J."/>
        </authorList>
    </citation>
    <scope>NUCLEOTIDE SEQUENCE [LARGE SCALE GENOMIC DNA]</scope>
    <source>
        <strain evidence="3">CGMCC 1.12237</strain>
    </source>
</reference>
<keyword evidence="3" id="KW-1185">Reference proteome</keyword>
<organism evidence="2 3">
    <name type="scientific">Lederbergia graminis</name>
    <dbReference type="NCBI Taxonomy" id="735518"/>
    <lineage>
        <taxon>Bacteria</taxon>
        <taxon>Bacillati</taxon>
        <taxon>Bacillota</taxon>
        <taxon>Bacilli</taxon>
        <taxon>Bacillales</taxon>
        <taxon>Bacillaceae</taxon>
        <taxon>Lederbergia</taxon>
    </lineage>
</organism>
<evidence type="ECO:0000313" key="3">
    <source>
        <dbReference type="Proteomes" id="UP001596147"/>
    </source>
</evidence>
<keyword evidence="1" id="KW-0812">Transmembrane</keyword>
<proteinExistence type="predicted"/>
<comment type="caution">
    <text evidence="2">The sequence shown here is derived from an EMBL/GenBank/DDBJ whole genome shotgun (WGS) entry which is preliminary data.</text>
</comment>
<gene>
    <name evidence="2" type="ORF">ACFPM4_11090</name>
</gene>
<keyword evidence="1" id="KW-1133">Transmembrane helix</keyword>
<accession>A0ABW0LHS3</accession>
<dbReference type="RefSeq" id="WP_382351426.1">
    <property type="nucleotide sequence ID" value="NZ_JBHSMC010000014.1"/>
</dbReference>
<evidence type="ECO:0000313" key="2">
    <source>
        <dbReference type="EMBL" id="MFC5465294.1"/>
    </source>
</evidence>
<sequence length="228" mass="26412">MKILAAILVTLILVSVLIVAFKVLILSSKTYRHKRIVKSLLLLYVVVIIASVFIYELLPEKSNSNIRIVEANEENPFNKAEIILDDRPQYDDYIKSAWEFNYDKEELHIRVVEGSFNGPIVLERKTVNDGLVEAKYYASVVMDKVDVTQELHSLDVKLENDTIQLIGSSGVRLYNYNIYQKEFTITQFTSESDSILEHSSTKIDYLYLKIPKDLKLINHTNMYLEEER</sequence>
<feature type="transmembrane region" description="Helical" evidence="1">
    <location>
        <begin position="6"/>
        <end position="27"/>
    </location>
</feature>
<dbReference type="Proteomes" id="UP001596147">
    <property type="component" value="Unassembled WGS sequence"/>
</dbReference>
<dbReference type="EMBL" id="JBHSMC010000014">
    <property type="protein sequence ID" value="MFC5465294.1"/>
    <property type="molecule type" value="Genomic_DNA"/>
</dbReference>
<protein>
    <submittedName>
        <fullName evidence="2">Uncharacterized protein</fullName>
    </submittedName>
</protein>